<feature type="transmembrane region" description="Helical" evidence="2">
    <location>
        <begin position="142"/>
        <end position="163"/>
    </location>
</feature>
<keyword evidence="4" id="KW-1185">Reference proteome</keyword>
<feature type="compositionally biased region" description="Basic and acidic residues" evidence="1">
    <location>
        <begin position="185"/>
        <end position="202"/>
    </location>
</feature>
<feature type="transmembrane region" description="Helical" evidence="2">
    <location>
        <begin position="70"/>
        <end position="90"/>
    </location>
</feature>
<feature type="transmembrane region" description="Helical" evidence="2">
    <location>
        <begin position="111"/>
        <end position="136"/>
    </location>
</feature>
<keyword evidence="2" id="KW-1133">Transmembrane helix</keyword>
<dbReference type="InterPro" id="IPR046291">
    <property type="entry name" value="DUF6328"/>
</dbReference>
<gene>
    <name evidence="3" type="ORF">ACFQE5_01475</name>
</gene>
<sequence>MSADADHTDPGPSGADYERDETEVQRLDRNWTDLLQELRVVQTGVQLLTGLLLTVPFQQRFTEMTGFQRGIYLVALTLSAGATALLIAPVSMHRILFRQRARAPLVRTGQVCALAGLCLLGLAVVFVMLLIFDFVLGRMPGLVAASLAFAGFAGLWGLGPWILRSRRRRRLRRDLARSRRPVSPPHDDRAQDHHQDEDHRQR</sequence>
<evidence type="ECO:0000313" key="3">
    <source>
        <dbReference type="EMBL" id="MFC5992876.1"/>
    </source>
</evidence>
<protein>
    <submittedName>
        <fullName evidence="3">DUF6328 family protein</fullName>
    </submittedName>
</protein>
<feature type="region of interest" description="Disordered" evidence="1">
    <location>
        <begin position="1"/>
        <end position="22"/>
    </location>
</feature>
<feature type="region of interest" description="Disordered" evidence="1">
    <location>
        <begin position="174"/>
        <end position="202"/>
    </location>
</feature>
<evidence type="ECO:0000256" key="1">
    <source>
        <dbReference type="SAM" id="MobiDB-lite"/>
    </source>
</evidence>
<dbReference type="Proteomes" id="UP001596302">
    <property type="component" value="Unassembled WGS sequence"/>
</dbReference>
<dbReference type="Pfam" id="PF19853">
    <property type="entry name" value="DUF6328"/>
    <property type="match status" value="1"/>
</dbReference>
<accession>A0ABW1IWM0</accession>
<comment type="caution">
    <text evidence="3">The sequence shown here is derived from an EMBL/GenBank/DDBJ whole genome shotgun (WGS) entry which is preliminary data.</text>
</comment>
<organism evidence="3 4">
    <name type="scientific">Pseudonocardia hispaniensis</name>
    <dbReference type="NCBI Taxonomy" id="904933"/>
    <lineage>
        <taxon>Bacteria</taxon>
        <taxon>Bacillati</taxon>
        <taxon>Actinomycetota</taxon>
        <taxon>Actinomycetes</taxon>
        <taxon>Pseudonocardiales</taxon>
        <taxon>Pseudonocardiaceae</taxon>
        <taxon>Pseudonocardia</taxon>
    </lineage>
</organism>
<dbReference type="RefSeq" id="WP_379581881.1">
    <property type="nucleotide sequence ID" value="NZ_JBHSQW010000002.1"/>
</dbReference>
<reference evidence="4" key="1">
    <citation type="journal article" date="2019" name="Int. J. Syst. Evol. Microbiol.">
        <title>The Global Catalogue of Microorganisms (GCM) 10K type strain sequencing project: providing services to taxonomists for standard genome sequencing and annotation.</title>
        <authorList>
            <consortium name="The Broad Institute Genomics Platform"/>
            <consortium name="The Broad Institute Genome Sequencing Center for Infectious Disease"/>
            <person name="Wu L."/>
            <person name="Ma J."/>
        </authorList>
    </citation>
    <scope>NUCLEOTIDE SEQUENCE [LARGE SCALE GENOMIC DNA]</scope>
    <source>
        <strain evidence="4">CCM 8391</strain>
    </source>
</reference>
<evidence type="ECO:0000313" key="4">
    <source>
        <dbReference type="Proteomes" id="UP001596302"/>
    </source>
</evidence>
<keyword evidence="2" id="KW-0472">Membrane</keyword>
<proteinExistence type="predicted"/>
<name>A0ABW1IWM0_9PSEU</name>
<dbReference type="EMBL" id="JBHSQW010000002">
    <property type="protein sequence ID" value="MFC5992876.1"/>
    <property type="molecule type" value="Genomic_DNA"/>
</dbReference>
<evidence type="ECO:0000256" key="2">
    <source>
        <dbReference type="SAM" id="Phobius"/>
    </source>
</evidence>
<keyword evidence="2" id="KW-0812">Transmembrane</keyword>